<dbReference type="HOGENOM" id="CLU_009583_11_2_9"/>
<evidence type="ECO:0000259" key="2">
    <source>
        <dbReference type="Pfam" id="PF13579"/>
    </source>
</evidence>
<dbReference type="Pfam" id="PF13579">
    <property type="entry name" value="Glyco_trans_4_4"/>
    <property type="match status" value="1"/>
</dbReference>
<dbReference type="OrthoDB" id="9811902at2"/>
<dbReference type="PANTHER" id="PTHR45947:SF3">
    <property type="entry name" value="SULFOQUINOVOSYL TRANSFERASE SQD2"/>
    <property type="match status" value="1"/>
</dbReference>
<evidence type="ECO:0000313" key="4">
    <source>
        <dbReference type="Proteomes" id="UP000007488"/>
    </source>
</evidence>
<dbReference type="Pfam" id="PF00534">
    <property type="entry name" value="Glycos_transf_1"/>
    <property type="match status" value="1"/>
</dbReference>
<dbReference type="STRING" id="645991.Sgly_3001"/>
<dbReference type="SUPFAM" id="SSF53756">
    <property type="entry name" value="UDP-Glycosyltransferase/glycogen phosphorylase"/>
    <property type="match status" value="1"/>
</dbReference>
<keyword evidence="3" id="KW-0808">Transferase</keyword>
<dbReference type="RefSeq" id="WP_013626042.1">
    <property type="nucleotide sequence ID" value="NC_015172.1"/>
</dbReference>
<feature type="domain" description="Glycosyl transferase family 1" evidence="1">
    <location>
        <begin position="214"/>
        <end position="381"/>
    </location>
</feature>
<dbReference type="CDD" id="cd03794">
    <property type="entry name" value="GT4_WbuB-like"/>
    <property type="match status" value="1"/>
</dbReference>
<dbReference type="KEGG" id="sgy:Sgly_3001"/>
<evidence type="ECO:0000259" key="1">
    <source>
        <dbReference type="Pfam" id="PF00534"/>
    </source>
</evidence>
<reference evidence="3 4" key="1">
    <citation type="journal article" date="2011" name="Stand. Genomic Sci.">
        <title>Complete genome sequence of Syntrophobotulus glycolicus type strain (FlGlyR).</title>
        <authorList>
            <person name="Han C."/>
            <person name="Mwirichia R."/>
            <person name="Chertkov O."/>
            <person name="Held B."/>
            <person name="Lapidus A."/>
            <person name="Nolan M."/>
            <person name="Lucas S."/>
            <person name="Hammon N."/>
            <person name="Deshpande S."/>
            <person name="Cheng J.F."/>
            <person name="Tapia R."/>
            <person name="Goodwin L."/>
            <person name="Pitluck S."/>
            <person name="Huntemann M."/>
            <person name="Liolios K."/>
            <person name="Ivanova N."/>
            <person name="Pagani I."/>
            <person name="Mavromatis K."/>
            <person name="Ovchinikova G."/>
            <person name="Pati A."/>
            <person name="Chen A."/>
            <person name="Palaniappan K."/>
            <person name="Land M."/>
            <person name="Hauser L."/>
            <person name="Brambilla E.M."/>
            <person name="Rohde M."/>
            <person name="Spring S."/>
            <person name="Sikorski J."/>
            <person name="Goker M."/>
            <person name="Woyke T."/>
            <person name="Bristow J."/>
            <person name="Eisen J.A."/>
            <person name="Markowitz V."/>
            <person name="Hugenholtz P."/>
            <person name="Kyrpides N.C."/>
            <person name="Klenk H.P."/>
            <person name="Detter J.C."/>
        </authorList>
    </citation>
    <scope>NUCLEOTIDE SEQUENCE [LARGE SCALE GENOMIC DNA]</scope>
    <source>
        <strain evidence="4">DSM 8271 / FlGlyR</strain>
    </source>
</reference>
<organism evidence="3 4">
    <name type="scientific">Syntrophobotulus glycolicus (strain DSM 8271 / FlGlyR)</name>
    <dbReference type="NCBI Taxonomy" id="645991"/>
    <lineage>
        <taxon>Bacteria</taxon>
        <taxon>Bacillati</taxon>
        <taxon>Bacillota</taxon>
        <taxon>Clostridia</taxon>
        <taxon>Eubacteriales</taxon>
        <taxon>Desulfitobacteriaceae</taxon>
        <taxon>Syntrophobotulus</taxon>
    </lineage>
</organism>
<dbReference type="eggNOG" id="COG0438">
    <property type="taxonomic scope" value="Bacteria"/>
</dbReference>
<dbReference type="InterPro" id="IPR050194">
    <property type="entry name" value="Glycosyltransferase_grp1"/>
</dbReference>
<dbReference type="EMBL" id="CP002547">
    <property type="protein sequence ID" value="ADY57270.1"/>
    <property type="molecule type" value="Genomic_DNA"/>
</dbReference>
<evidence type="ECO:0000313" key="3">
    <source>
        <dbReference type="EMBL" id="ADY57270.1"/>
    </source>
</evidence>
<proteinExistence type="predicted"/>
<dbReference type="PANTHER" id="PTHR45947">
    <property type="entry name" value="SULFOQUINOVOSYL TRANSFERASE SQD2"/>
    <property type="match status" value="1"/>
</dbReference>
<accession>F0SZU9</accession>
<keyword evidence="4" id="KW-1185">Reference proteome</keyword>
<dbReference type="Proteomes" id="UP000007488">
    <property type="component" value="Chromosome"/>
</dbReference>
<protein>
    <submittedName>
        <fullName evidence="3">Glycosyl transferase group 1</fullName>
    </submittedName>
</protein>
<dbReference type="GO" id="GO:0016758">
    <property type="term" value="F:hexosyltransferase activity"/>
    <property type="evidence" value="ECO:0007669"/>
    <property type="project" value="TreeGrafter"/>
</dbReference>
<gene>
    <name evidence="3" type="ordered locus">Sgly_3001</name>
</gene>
<dbReference type="AlphaFoldDB" id="F0SZU9"/>
<dbReference type="Gene3D" id="3.40.50.2000">
    <property type="entry name" value="Glycogen Phosphorylase B"/>
    <property type="match status" value="2"/>
</dbReference>
<dbReference type="InterPro" id="IPR001296">
    <property type="entry name" value="Glyco_trans_1"/>
</dbReference>
<reference evidence="4" key="2">
    <citation type="submission" date="2011-02" db="EMBL/GenBank/DDBJ databases">
        <title>The complete genome of Syntrophobotulus glycolicus DSM 8271.</title>
        <authorList>
            <person name="Lucas S."/>
            <person name="Copeland A."/>
            <person name="Lapidus A."/>
            <person name="Bruce D."/>
            <person name="Goodwin L."/>
            <person name="Pitluck S."/>
            <person name="Kyrpides N."/>
            <person name="Mavromatis K."/>
            <person name="Pagani I."/>
            <person name="Ivanova N."/>
            <person name="Mikhailova N."/>
            <person name="Chertkov O."/>
            <person name="Held B."/>
            <person name="Detter J.C."/>
            <person name="Tapia R."/>
            <person name="Han C."/>
            <person name="Land M."/>
            <person name="Hauser L."/>
            <person name="Markowitz V."/>
            <person name="Cheng J.-F."/>
            <person name="Hugenholtz P."/>
            <person name="Woyke T."/>
            <person name="Wu D."/>
            <person name="Spring S."/>
            <person name="Schroeder M."/>
            <person name="Brambilla E."/>
            <person name="Klenk H.-P."/>
            <person name="Eisen J.A."/>
        </authorList>
    </citation>
    <scope>NUCLEOTIDE SEQUENCE [LARGE SCALE GENOMIC DNA]</scope>
    <source>
        <strain evidence="4">DSM 8271 / FlGlyR</strain>
    </source>
</reference>
<dbReference type="InterPro" id="IPR028098">
    <property type="entry name" value="Glyco_trans_4-like_N"/>
</dbReference>
<name>F0SZU9_SYNGF</name>
<feature type="domain" description="Glycosyltransferase subfamily 4-like N-terminal" evidence="2">
    <location>
        <begin position="15"/>
        <end position="200"/>
    </location>
</feature>
<sequence>MRILLLTQYFPPEKGAAQVRLYELAQGLRTNGHEVTVVTAFPNHPTGVIPPEYHKKLFAKEEMNGLKILRTWIYPVKRGRFWLRLLNYFSFVFSSLMGIMRSGKQDLIIVESPPLFIGFAAVFASMVKKASYIFNISDLWPESAVELGLVRNKHLISFAEMLEMFFYHMAGRLSAQTQGIIRSLVKKGIPGEEILFLPNGVDTERFKPRERDRELEQELGLEGKFVILYAGTMGYAHGLETALDAANFLRTEQDIQFLLVGDGSERPFLEQYAAERHLQNVRFIDFQSLEEIPRYYSLSDINLSTLRRYKLSEGVRPSKLFPALASGKPLIYVGEGEGAGIVRESGGGVILEPEAGLLLANTILDLKSKPELCRQMAEKGRAYAVENYSWKTIIEKWQEQFDEVIRGARKKK</sequence>